<proteinExistence type="predicted"/>
<protein>
    <submittedName>
        <fullName evidence="1">Uncharacterized protein</fullName>
    </submittedName>
</protein>
<evidence type="ECO:0000313" key="1">
    <source>
        <dbReference type="EMBL" id="KXK08712.1"/>
    </source>
</evidence>
<name>A0A136KH17_9BACT</name>
<sequence>MIEEDQRAVLVGQNGEEYQVLDISDENNIIRCGGMQYNQGLLGVEGVIDANGYIWSYVLTNNSSAELMVILGGEFGGGGGGGQGSQYVSYGEYVF</sequence>
<organism evidence="1 2">
    <name type="scientific">candidate division WS6 bacterium OLB21</name>
    <dbReference type="NCBI Taxonomy" id="1617427"/>
    <lineage>
        <taxon>Bacteria</taxon>
        <taxon>Candidatus Dojkabacteria</taxon>
    </lineage>
</organism>
<evidence type="ECO:0000313" key="2">
    <source>
        <dbReference type="Proteomes" id="UP000070449"/>
    </source>
</evidence>
<dbReference type="STRING" id="1617427.UZ20_WS6002000716"/>
<dbReference type="AlphaFoldDB" id="A0A136KH17"/>
<reference evidence="1 2" key="1">
    <citation type="submission" date="2015-02" db="EMBL/GenBank/DDBJ databases">
        <title>Improved understanding of the partial-nitritation anammox process through 23 genomes representing the majority of the microbial community.</title>
        <authorList>
            <person name="Speth D.R."/>
            <person name="In T Zandt M."/>
            <person name="Guerrero Cruz S."/>
            <person name="Jetten M.S."/>
            <person name="Dutilh B.E."/>
        </authorList>
    </citation>
    <scope>NUCLEOTIDE SEQUENCE [LARGE SCALE GENOMIC DNA]</scope>
    <source>
        <strain evidence="1">OLB21</strain>
    </source>
</reference>
<comment type="caution">
    <text evidence="1">The sequence shown here is derived from an EMBL/GenBank/DDBJ whole genome shotgun (WGS) entry which is preliminary data.</text>
</comment>
<gene>
    <name evidence="1" type="ORF">UZ20_WS6002000716</name>
</gene>
<dbReference type="EMBL" id="JYPD01000022">
    <property type="protein sequence ID" value="KXK08712.1"/>
    <property type="molecule type" value="Genomic_DNA"/>
</dbReference>
<dbReference type="Proteomes" id="UP000070449">
    <property type="component" value="Unassembled WGS sequence"/>
</dbReference>
<accession>A0A136KH17</accession>